<keyword evidence="2" id="KW-0472">Membrane</keyword>
<keyword evidence="2" id="KW-0812">Transmembrane</keyword>
<dbReference type="RefSeq" id="XP_046010591.1">
    <property type="nucleotide sequence ID" value="XM_046154529.1"/>
</dbReference>
<evidence type="ECO:0000256" key="1">
    <source>
        <dbReference type="SAM" id="MobiDB-lite"/>
    </source>
</evidence>
<gene>
    <name evidence="3" type="ORF">B0I36DRAFT_327931</name>
</gene>
<keyword evidence="4" id="KW-1185">Reference proteome</keyword>
<dbReference type="Proteomes" id="UP000756346">
    <property type="component" value="Unassembled WGS sequence"/>
</dbReference>
<dbReference type="PANTHER" id="PTHR38790">
    <property type="entry name" value="2EXR DOMAIN-CONTAINING PROTEIN-RELATED"/>
    <property type="match status" value="1"/>
</dbReference>
<sequence length="445" mass="49668">MIYVFVGFRVGTMPTCGQSFLKHLLSPFASVSRAASDFERKKHTRKHEDTMTNRQFRDKAKLVTFAILAFPFIAAYTAVIFAGKGVARTIGAGEPAKLRADIATRRIPKSRPLLGGKEESHDRHVSQGIHHGGHNTTGQYGKSGTGSTTTFLDLPLEIRRKIYALALGQAQFVQPGLGLSCWGYAPPDWPRHKRICTDSDPGSNALRVIIGLGGSAIEQFPRPRKQGCVRYGRFFKLFAPDGVEVRFHTHPSRPSWLGNVDLMRTCRAVYADMLDILYGDVTVCLFGEEMVHYFLRNASPEGLSAVRFVQVALFVSEGDWETRSSRRAVERALRGLGGKLPGLEQLHVEVVMMFGQPAGGTRKFWDWLVGAFKKSGLQGRLRRFVLKISIYLPEKRIDPDIMPLLTEHWGYDVHFANYMHVVMPLAGLGKAEYLAFKDAMTGNLV</sequence>
<dbReference type="GeneID" id="70184075"/>
<proteinExistence type="predicted"/>
<protein>
    <submittedName>
        <fullName evidence="3">Uncharacterized protein</fullName>
    </submittedName>
</protein>
<organism evidence="3 4">
    <name type="scientific">Microdochium trichocladiopsis</name>
    <dbReference type="NCBI Taxonomy" id="1682393"/>
    <lineage>
        <taxon>Eukaryota</taxon>
        <taxon>Fungi</taxon>
        <taxon>Dikarya</taxon>
        <taxon>Ascomycota</taxon>
        <taxon>Pezizomycotina</taxon>
        <taxon>Sordariomycetes</taxon>
        <taxon>Xylariomycetidae</taxon>
        <taxon>Xylariales</taxon>
        <taxon>Microdochiaceae</taxon>
        <taxon>Microdochium</taxon>
    </lineage>
</organism>
<dbReference type="PANTHER" id="PTHR38790:SF4">
    <property type="entry name" value="2EXR DOMAIN-CONTAINING PROTEIN"/>
    <property type="match status" value="1"/>
</dbReference>
<feature type="transmembrane region" description="Helical" evidence="2">
    <location>
        <begin position="62"/>
        <end position="82"/>
    </location>
</feature>
<dbReference type="AlphaFoldDB" id="A0A9P8Y4H9"/>
<evidence type="ECO:0000256" key="2">
    <source>
        <dbReference type="SAM" id="Phobius"/>
    </source>
</evidence>
<evidence type="ECO:0000313" key="4">
    <source>
        <dbReference type="Proteomes" id="UP000756346"/>
    </source>
</evidence>
<dbReference type="EMBL" id="JAGTJQ010000007">
    <property type="protein sequence ID" value="KAH7027792.1"/>
    <property type="molecule type" value="Genomic_DNA"/>
</dbReference>
<accession>A0A9P8Y4H9</accession>
<keyword evidence="2" id="KW-1133">Transmembrane helix</keyword>
<feature type="compositionally biased region" description="Polar residues" evidence="1">
    <location>
        <begin position="134"/>
        <end position="145"/>
    </location>
</feature>
<name>A0A9P8Y4H9_9PEZI</name>
<feature type="region of interest" description="Disordered" evidence="1">
    <location>
        <begin position="111"/>
        <end position="145"/>
    </location>
</feature>
<dbReference type="OrthoDB" id="4757095at2759"/>
<reference evidence="3" key="1">
    <citation type="journal article" date="2021" name="Nat. Commun.">
        <title>Genetic determinants of endophytism in the Arabidopsis root mycobiome.</title>
        <authorList>
            <person name="Mesny F."/>
            <person name="Miyauchi S."/>
            <person name="Thiergart T."/>
            <person name="Pickel B."/>
            <person name="Atanasova L."/>
            <person name="Karlsson M."/>
            <person name="Huettel B."/>
            <person name="Barry K.W."/>
            <person name="Haridas S."/>
            <person name="Chen C."/>
            <person name="Bauer D."/>
            <person name="Andreopoulos W."/>
            <person name="Pangilinan J."/>
            <person name="LaButti K."/>
            <person name="Riley R."/>
            <person name="Lipzen A."/>
            <person name="Clum A."/>
            <person name="Drula E."/>
            <person name="Henrissat B."/>
            <person name="Kohler A."/>
            <person name="Grigoriev I.V."/>
            <person name="Martin F.M."/>
            <person name="Hacquard S."/>
        </authorList>
    </citation>
    <scope>NUCLEOTIDE SEQUENCE</scope>
    <source>
        <strain evidence="3">MPI-CAGE-CH-0230</strain>
    </source>
</reference>
<comment type="caution">
    <text evidence="3">The sequence shown here is derived from an EMBL/GenBank/DDBJ whole genome shotgun (WGS) entry which is preliminary data.</text>
</comment>
<feature type="compositionally biased region" description="Basic and acidic residues" evidence="1">
    <location>
        <begin position="116"/>
        <end position="125"/>
    </location>
</feature>
<evidence type="ECO:0000313" key="3">
    <source>
        <dbReference type="EMBL" id="KAH7027792.1"/>
    </source>
</evidence>